<dbReference type="InterPro" id="IPR001539">
    <property type="entry name" value="Peptidase_U32"/>
</dbReference>
<feature type="binding site" evidence="1">
    <location>
        <position position="181"/>
    </location>
    <ligand>
        <name>[4Fe-4S] cluster</name>
        <dbReference type="ChEBI" id="CHEBI:49883"/>
    </ligand>
</feature>
<dbReference type="HOGENOM" id="CLU_056172_0_0_6"/>
<dbReference type="HAMAP" id="MF_02233">
    <property type="entry name" value="UbiV"/>
    <property type="match status" value="1"/>
</dbReference>
<keyword evidence="1" id="KW-0831">Ubiquinone biosynthesis</keyword>
<dbReference type="RefSeq" id="WP_020911431.1">
    <property type="nucleotide sequence ID" value="NC_011566.1"/>
</dbReference>
<dbReference type="InterPro" id="IPR051454">
    <property type="entry name" value="RNA/ubiquinone_mod_enzymes"/>
</dbReference>
<keyword evidence="1" id="KW-0004">4Fe-4S</keyword>
<comment type="similarity">
    <text evidence="1">Belongs to the peptidase U32 family. UbiV subfamily.</text>
</comment>
<dbReference type="Proteomes" id="UP000000753">
    <property type="component" value="Chromosome"/>
</dbReference>
<dbReference type="MEROPS" id="U32.A01"/>
<feature type="binding site" evidence="1">
    <location>
        <position position="194"/>
    </location>
    <ligand>
        <name>[4Fe-4S] cluster</name>
        <dbReference type="ChEBI" id="CHEBI:49883"/>
    </ligand>
</feature>
<dbReference type="GO" id="GO:0046872">
    <property type="term" value="F:metal ion binding"/>
    <property type="evidence" value="ECO:0007669"/>
    <property type="project" value="UniProtKB-KW"/>
</dbReference>
<dbReference type="eggNOG" id="COG0826">
    <property type="taxonomic scope" value="Bacteria"/>
</dbReference>
<comment type="subunit">
    <text evidence="1">Forms a heterodimer with UbiU.</text>
</comment>
<dbReference type="AlphaFoldDB" id="B8CKL4"/>
<dbReference type="GO" id="GO:0051539">
    <property type="term" value="F:4 iron, 4 sulfur cluster binding"/>
    <property type="evidence" value="ECO:0007669"/>
    <property type="project" value="UniProtKB-UniRule"/>
</dbReference>
<dbReference type="InterPro" id="IPR043693">
    <property type="entry name" value="UbiV"/>
</dbReference>
<proteinExistence type="inferred from homology"/>
<dbReference type="OrthoDB" id="8523349at2"/>
<organism evidence="2 3">
    <name type="scientific">Shewanella piezotolerans (strain WP3 / JCM 13877)</name>
    <dbReference type="NCBI Taxonomy" id="225849"/>
    <lineage>
        <taxon>Bacteria</taxon>
        <taxon>Pseudomonadati</taxon>
        <taxon>Pseudomonadota</taxon>
        <taxon>Gammaproteobacteria</taxon>
        <taxon>Alteromonadales</taxon>
        <taxon>Shewanellaceae</taxon>
        <taxon>Shewanella</taxon>
    </lineage>
</organism>
<comment type="pathway">
    <text evidence="1">Cofactor biosynthesis; ubiquinone biosynthesis.</text>
</comment>
<keyword evidence="1" id="KW-0408">Iron</keyword>
<dbReference type="Pfam" id="PF01136">
    <property type="entry name" value="Peptidase_U32"/>
    <property type="match status" value="1"/>
</dbReference>
<dbReference type="GO" id="GO:0006744">
    <property type="term" value="P:ubiquinone biosynthetic process"/>
    <property type="evidence" value="ECO:0007669"/>
    <property type="project" value="UniProtKB-UniRule"/>
</dbReference>
<comment type="cofactor">
    <cofactor evidence="1">
        <name>[4Fe-4S] cluster</name>
        <dbReference type="ChEBI" id="CHEBI:49883"/>
    </cofactor>
</comment>
<dbReference type="KEGG" id="swp:swp_1259"/>
<comment type="function">
    <text evidence="1">Required for O(2)-independent ubiquinone (coenzyme Q) biosynthesis. Together with UbiU, is essential for the C6-hydroxylation reaction in the oxygen-independent ubiquinone biosynthesis pathway.</text>
</comment>
<keyword evidence="1" id="KW-0479">Metal-binding</keyword>
<dbReference type="UniPathway" id="UPA00232"/>
<name>B8CKL4_SHEPW</name>
<feature type="binding site" evidence="1">
    <location>
        <position position="198"/>
    </location>
    <ligand>
        <name>[4Fe-4S] cluster</name>
        <dbReference type="ChEBI" id="CHEBI:49883"/>
    </ligand>
</feature>
<protein>
    <recommendedName>
        <fullName evidence="1">Ubiquinone biosynthesis protein UbiV</fullName>
    </recommendedName>
</protein>
<dbReference type="NCBIfam" id="NF011991">
    <property type="entry name" value="PRK15447.1"/>
    <property type="match status" value="1"/>
</dbReference>
<gene>
    <name evidence="1" type="primary">ubiV</name>
    <name evidence="2" type="ordered locus">swp_1259</name>
</gene>
<dbReference type="EMBL" id="CP000472">
    <property type="protein sequence ID" value="ACJ28053.1"/>
    <property type="molecule type" value="Genomic_DNA"/>
</dbReference>
<evidence type="ECO:0000256" key="1">
    <source>
        <dbReference type="HAMAP-Rule" id="MF_02233"/>
    </source>
</evidence>
<dbReference type="PANTHER" id="PTHR30217">
    <property type="entry name" value="PEPTIDASE U32 FAMILY"/>
    <property type="match status" value="1"/>
</dbReference>
<keyword evidence="1" id="KW-0411">Iron-sulfur</keyword>
<dbReference type="STRING" id="225849.swp_1259"/>
<evidence type="ECO:0000313" key="2">
    <source>
        <dbReference type="EMBL" id="ACJ28053.1"/>
    </source>
</evidence>
<sequence>MKTSLGPIQYCWSKEKVNQFYQQVADSNIPVIYLGETVCSRRRQVKFSDYLALAHMLRESGKEVILSTLALLEAPSEYTELKKQVNNGEFIIEANDIGAVQAAKEIGLPFVCGPTINNYNLATLKKLHQWGMQRFVMPIELSKTWLTSVIEAEIAISGSALPFEIEVFAHGYLPLAHSARCFTAKQQGLPKDNCQTVCLTHSKGLLAQTQEQQPLLRVNGIQTQSASQIDLSADIAQMQQMGINYFRVSPSSLKSIDVAESILTKPQLPEPLTCNGYWHQTSGLAQVN</sequence>
<reference evidence="2 3" key="1">
    <citation type="journal article" date="2008" name="PLoS ONE">
        <title>Environmental adaptation: genomic analysis of the piezotolerant and psychrotolerant deep-sea iron reducing bacterium Shewanella piezotolerans WP3.</title>
        <authorList>
            <person name="Wang F."/>
            <person name="Wang J."/>
            <person name="Jian H."/>
            <person name="Zhang B."/>
            <person name="Li S."/>
            <person name="Wang F."/>
            <person name="Zeng X."/>
            <person name="Gao L."/>
            <person name="Bartlett D.H."/>
            <person name="Yu J."/>
            <person name="Hu S."/>
            <person name="Xiao X."/>
        </authorList>
    </citation>
    <scope>NUCLEOTIDE SEQUENCE [LARGE SCALE GENOMIC DNA]</scope>
    <source>
        <strain evidence="3">WP3 / JCM 13877</strain>
    </source>
</reference>
<accession>B8CKL4</accession>
<evidence type="ECO:0000313" key="3">
    <source>
        <dbReference type="Proteomes" id="UP000000753"/>
    </source>
</evidence>
<dbReference type="PANTHER" id="PTHR30217:SF11">
    <property type="entry name" value="UBIQUINONE BIOSYNTHESIS PROTEIN UBIV"/>
    <property type="match status" value="1"/>
</dbReference>
<keyword evidence="3" id="KW-1185">Reference proteome</keyword>
<feature type="binding site" evidence="1">
    <location>
        <position position="39"/>
    </location>
    <ligand>
        <name>[4Fe-4S] cluster</name>
        <dbReference type="ChEBI" id="CHEBI:49883"/>
    </ligand>
</feature>